<reference evidence="8 9" key="1">
    <citation type="submission" date="2014-10" db="EMBL/GenBank/DDBJ databases">
        <title>Draft genome sequence of Actinoplanes utahensis NRRL 12052.</title>
        <authorList>
            <person name="Velasco-Bucheli B."/>
            <person name="del Cerro C."/>
            <person name="Hormigo D."/>
            <person name="Garcia J.L."/>
            <person name="Acebal C."/>
            <person name="Arroyo M."/>
            <person name="de la Mata I."/>
        </authorList>
    </citation>
    <scope>NUCLEOTIDE SEQUENCE [LARGE SCALE GENOMIC DNA]</scope>
    <source>
        <strain evidence="8 9">NRRL 12052</strain>
    </source>
</reference>
<comment type="caution">
    <text evidence="8">The sequence shown here is derived from an EMBL/GenBank/DDBJ whole genome shotgun (WGS) entry which is preliminary data.</text>
</comment>
<dbReference type="PANTHER" id="PTHR43229:SF2">
    <property type="entry name" value="NODULATION PROTEIN J"/>
    <property type="match status" value="1"/>
</dbReference>
<dbReference type="EMBL" id="JRTT01000029">
    <property type="protein sequence ID" value="KHD75296.1"/>
    <property type="molecule type" value="Genomic_DNA"/>
</dbReference>
<dbReference type="Pfam" id="PF01061">
    <property type="entry name" value="ABC2_membrane"/>
    <property type="match status" value="1"/>
</dbReference>
<proteinExistence type="inferred from homology"/>
<dbReference type="GO" id="GO:0140359">
    <property type="term" value="F:ABC-type transporter activity"/>
    <property type="evidence" value="ECO:0007669"/>
    <property type="project" value="InterPro"/>
</dbReference>
<dbReference type="OrthoDB" id="670210at2"/>
<evidence type="ECO:0000256" key="1">
    <source>
        <dbReference type="ARBA" id="ARBA00004141"/>
    </source>
</evidence>
<keyword evidence="6" id="KW-0813">Transport</keyword>
<evidence type="ECO:0000256" key="5">
    <source>
        <dbReference type="ARBA" id="ARBA00023251"/>
    </source>
</evidence>
<keyword evidence="9" id="KW-1185">Reference proteome</keyword>
<dbReference type="InterPro" id="IPR000412">
    <property type="entry name" value="ABC_2_transport"/>
</dbReference>
<dbReference type="InterPro" id="IPR013525">
    <property type="entry name" value="ABC2_TM"/>
</dbReference>
<sequence>MSHVIADSAVMLRRDLKHMLRFPLMTISGIGTATLMLLLFHYVFGGAVGAAADGAYIDYLVPGILLMAIGGGGSATALNVNADMREGLITRLRTMAVPRIAVLSGQVGGSMIRTLLSLLLVVGIAFACGFRPQATAAGWLAIAGLLALATFAVSWITCAFGIVAKTEAGANSLSLLFTFGTFVSSAFVPTEAMSPGARWIAEHQPLTPLMDTVRNLLAGLPAGDGWLPAVLWWTLLSIAGILWSRAVFNRLPAR</sequence>
<dbReference type="GO" id="GO:0046677">
    <property type="term" value="P:response to antibiotic"/>
    <property type="evidence" value="ECO:0007669"/>
    <property type="project" value="UniProtKB-KW"/>
</dbReference>
<keyword evidence="6" id="KW-1003">Cell membrane</keyword>
<dbReference type="PIRSF" id="PIRSF006648">
    <property type="entry name" value="DrrB"/>
    <property type="match status" value="1"/>
</dbReference>
<dbReference type="GO" id="GO:0043190">
    <property type="term" value="C:ATP-binding cassette (ABC) transporter complex"/>
    <property type="evidence" value="ECO:0007669"/>
    <property type="project" value="InterPro"/>
</dbReference>
<feature type="transmembrane region" description="Helical" evidence="6">
    <location>
        <begin position="100"/>
        <end position="127"/>
    </location>
</feature>
<evidence type="ECO:0000256" key="3">
    <source>
        <dbReference type="ARBA" id="ARBA00022989"/>
    </source>
</evidence>
<dbReference type="InterPro" id="IPR047817">
    <property type="entry name" value="ABC2_TM_bact-type"/>
</dbReference>
<gene>
    <name evidence="8" type="ORF">MB27_23840</name>
</gene>
<dbReference type="eggNOG" id="COG0842">
    <property type="taxonomic scope" value="Bacteria"/>
</dbReference>
<dbReference type="InterPro" id="IPR051784">
    <property type="entry name" value="Nod_factor_ABC_transporter"/>
</dbReference>
<name>A0A0A6UIR3_ACTUT</name>
<dbReference type="RefSeq" id="WP_043527807.1">
    <property type="nucleotide sequence ID" value="NZ_BAABKU010000004.1"/>
</dbReference>
<dbReference type="PROSITE" id="PS51012">
    <property type="entry name" value="ABC_TM2"/>
    <property type="match status" value="1"/>
</dbReference>
<dbReference type="PANTHER" id="PTHR43229">
    <property type="entry name" value="NODULATION PROTEIN J"/>
    <property type="match status" value="1"/>
</dbReference>
<dbReference type="Proteomes" id="UP000054537">
    <property type="component" value="Unassembled WGS sequence"/>
</dbReference>
<keyword evidence="5" id="KW-0046">Antibiotic resistance</keyword>
<evidence type="ECO:0000256" key="2">
    <source>
        <dbReference type="ARBA" id="ARBA00022692"/>
    </source>
</evidence>
<keyword evidence="4 6" id="KW-0472">Membrane</keyword>
<comment type="subcellular location">
    <subcellularLocation>
        <location evidence="6">Cell membrane</location>
        <topology evidence="6">Multi-pass membrane protein</topology>
    </subcellularLocation>
    <subcellularLocation>
        <location evidence="1">Membrane</location>
        <topology evidence="1">Multi-pass membrane protein</topology>
    </subcellularLocation>
</comment>
<feature type="domain" description="ABC transmembrane type-2" evidence="7">
    <location>
        <begin position="24"/>
        <end position="251"/>
    </location>
</feature>
<keyword evidence="3 6" id="KW-1133">Transmembrane helix</keyword>
<accession>A0A0A6UIR3</accession>
<evidence type="ECO:0000259" key="7">
    <source>
        <dbReference type="PROSITE" id="PS51012"/>
    </source>
</evidence>
<feature type="transmembrane region" description="Helical" evidence="6">
    <location>
        <begin position="56"/>
        <end position="80"/>
    </location>
</feature>
<feature type="transmembrane region" description="Helical" evidence="6">
    <location>
        <begin position="170"/>
        <end position="188"/>
    </location>
</feature>
<feature type="transmembrane region" description="Helical" evidence="6">
    <location>
        <begin position="230"/>
        <end position="248"/>
    </location>
</feature>
<evidence type="ECO:0000256" key="6">
    <source>
        <dbReference type="RuleBase" id="RU361157"/>
    </source>
</evidence>
<keyword evidence="2 6" id="KW-0812">Transmembrane</keyword>
<evidence type="ECO:0000313" key="9">
    <source>
        <dbReference type="Proteomes" id="UP000054537"/>
    </source>
</evidence>
<dbReference type="AlphaFoldDB" id="A0A0A6UIR3"/>
<comment type="similarity">
    <text evidence="6">Belongs to the ABC-2 integral membrane protein family.</text>
</comment>
<organism evidence="8 9">
    <name type="scientific">Actinoplanes utahensis</name>
    <dbReference type="NCBI Taxonomy" id="1869"/>
    <lineage>
        <taxon>Bacteria</taxon>
        <taxon>Bacillati</taxon>
        <taxon>Actinomycetota</taxon>
        <taxon>Actinomycetes</taxon>
        <taxon>Micromonosporales</taxon>
        <taxon>Micromonosporaceae</taxon>
        <taxon>Actinoplanes</taxon>
    </lineage>
</organism>
<feature type="transmembrane region" description="Helical" evidence="6">
    <location>
        <begin position="20"/>
        <end position="44"/>
    </location>
</feature>
<evidence type="ECO:0000313" key="8">
    <source>
        <dbReference type="EMBL" id="KHD75296.1"/>
    </source>
</evidence>
<evidence type="ECO:0000256" key="4">
    <source>
        <dbReference type="ARBA" id="ARBA00023136"/>
    </source>
</evidence>
<protein>
    <recommendedName>
        <fullName evidence="6">Transport permease protein</fullName>
    </recommendedName>
</protein>
<feature type="transmembrane region" description="Helical" evidence="6">
    <location>
        <begin position="139"/>
        <end position="163"/>
    </location>
</feature>
<dbReference type="STRING" id="1869.MB27_23840"/>